<evidence type="ECO:0000259" key="10">
    <source>
        <dbReference type="SMART" id="SM00471"/>
    </source>
</evidence>
<evidence type="ECO:0000256" key="3">
    <source>
        <dbReference type="ARBA" id="ARBA00001941"/>
    </source>
</evidence>
<organism evidence="11 12">
    <name type="scientific">Mycena chlorophos</name>
    <name type="common">Agaric fungus</name>
    <name type="synonym">Agaricus chlorophos</name>
    <dbReference type="NCBI Taxonomy" id="658473"/>
    <lineage>
        <taxon>Eukaryota</taxon>
        <taxon>Fungi</taxon>
        <taxon>Dikarya</taxon>
        <taxon>Basidiomycota</taxon>
        <taxon>Agaricomycotina</taxon>
        <taxon>Agaricomycetes</taxon>
        <taxon>Agaricomycetidae</taxon>
        <taxon>Agaricales</taxon>
        <taxon>Marasmiineae</taxon>
        <taxon>Mycenaceae</taxon>
        <taxon>Mycena</taxon>
    </lineage>
</organism>
<protein>
    <recommendedName>
        <fullName evidence="7">5'-deoxynucleotidase</fullName>
        <ecNumber evidence="7">3.1.3.89</ecNumber>
    </recommendedName>
</protein>
<dbReference type="Proteomes" id="UP000815677">
    <property type="component" value="Unassembled WGS sequence"/>
</dbReference>
<evidence type="ECO:0000256" key="5">
    <source>
        <dbReference type="ARBA" id="ARBA00009999"/>
    </source>
</evidence>
<dbReference type="EMBL" id="DF849315">
    <property type="protein sequence ID" value="GAT56608.1"/>
    <property type="molecule type" value="Genomic_DNA"/>
</dbReference>
<dbReference type="InterPro" id="IPR006674">
    <property type="entry name" value="HD_domain"/>
</dbReference>
<evidence type="ECO:0000256" key="6">
    <source>
        <dbReference type="ARBA" id="ARBA00011738"/>
    </source>
</evidence>
<comment type="subunit">
    <text evidence="6">Homodimer.</text>
</comment>
<dbReference type="NCBIfam" id="TIGR01571">
    <property type="entry name" value="A_thal_Cys_rich"/>
    <property type="match status" value="1"/>
</dbReference>
<dbReference type="SUPFAM" id="SSF109604">
    <property type="entry name" value="HD-domain/PDEase-like"/>
    <property type="match status" value="1"/>
</dbReference>
<comment type="similarity">
    <text evidence="5">Belongs to the HDDC2 family.</text>
</comment>
<gene>
    <name evidence="11" type="ORF">MCHLO_13240</name>
</gene>
<evidence type="ECO:0000313" key="11">
    <source>
        <dbReference type="EMBL" id="GAT56608.1"/>
    </source>
</evidence>
<name>A0ABQ0LZT5_MYCCL</name>
<accession>A0ABQ0LZT5</accession>
<keyword evidence="12" id="KW-1185">Reference proteome</keyword>
<keyword evidence="9" id="KW-0378">Hydrolase</keyword>
<proteinExistence type="inferred from homology"/>
<evidence type="ECO:0000256" key="1">
    <source>
        <dbReference type="ARBA" id="ARBA00001638"/>
    </source>
</evidence>
<evidence type="ECO:0000256" key="9">
    <source>
        <dbReference type="ARBA" id="ARBA00022801"/>
    </source>
</evidence>
<dbReference type="InterPro" id="IPR039356">
    <property type="entry name" value="YfbR/HDDC2"/>
</dbReference>
<evidence type="ECO:0000313" key="12">
    <source>
        <dbReference type="Proteomes" id="UP000815677"/>
    </source>
</evidence>
<comment type="catalytic activity">
    <reaction evidence="1">
        <text>a 2'-deoxyribonucleoside 5'-phosphate + H2O = a 2'-deoxyribonucleoside + phosphate</text>
        <dbReference type="Rhea" id="RHEA:36167"/>
        <dbReference type="ChEBI" id="CHEBI:15377"/>
        <dbReference type="ChEBI" id="CHEBI:18274"/>
        <dbReference type="ChEBI" id="CHEBI:43474"/>
        <dbReference type="ChEBI" id="CHEBI:65317"/>
        <dbReference type="EC" id="3.1.3.89"/>
    </reaction>
</comment>
<comment type="cofactor">
    <cofactor evidence="3">
        <name>Co(2+)</name>
        <dbReference type="ChEBI" id="CHEBI:48828"/>
    </cofactor>
</comment>
<sequence length="375" mass="41787">MPPREFAPLYVPTGDLGKGIPLPADCHPRLQLHPDRLAFFHLISNLKTQKRTGWVDHDIPSPESISDHMFRMAVMAMCTSDEKLDISKCVMMCLVHDLAEAHVGDIAPREGIPQDEKRRREAATIQNIVHDMLHDSPAAKQIEALWTEYEERKTPEARFVKDLDRFEMAAQAFEYERAHGKALQSFFDSSLPKIEHDDVKGWAEVLEVERAAAVYNAMAYQQPYINQQPMATMGMKAGGNRNALGKPMNSDGKREWSHGLCDCFSACGTCCYACWCPCIVHGKNKQRVAHLEDKGSPDPEGGACCSGACWAHCCLQTFFGLGCILQCMNRGEIRGRYAIEGGCCGDCLSSACCGPCDLTQVSREIQLEEQSFGRY</sequence>
<comment type="function">
    <text evidence="4">Catalyzes the dephosphorylation of the nucleoside 5'-monophosphates deoxyadenosine monophosphate (dAMP), deoxycytidine monophosphate (dCMP), deoxyguanosine monophosphate (dGMP) and deoxythymidine monophosphate (dTMP).</text>
</comment>
<comment type="cofactor">
    <cofactor evidence="2">
        <name>Mn(2+)</name>
        <dbReference type="ChEBI" id="CHEBI:29035"/>
    </cofactor>
</comment>
<evidence type="ECO:0000256" key="2">
    <source>
        <dbReference type="ARBA" id="ARBA00001936"/>
    </source>
</evidence>
<dbReference type="EC" id="3.1.3.89" evidence="7"/>
<evidence type="ECO:0000256" key="7">
    <source>
        <dbReference type="ARBA" id="ARBA00012964"/>
    </source>
</evidence>
<dbReference type="InterPro" id="IPR003607">
    <property type="entry name" value="HD/PDEase_dom"/>
</dbReference>
<dbReference type="PANTHER" id="PTHR11845">
    <property type="entry name" value="5'-DEOXYNUCLEOTIDASE HDDC2"/>
    <property type="match status" value="1"/>
</dbReference>
<dbReference type="Pfam" id="PF04749">
    <property type="entry name" value="PLAC8"/>
    <property type="match status" value="1"/>
</dbReference>
<dbReference type="Gene3D" id="1.10.3210.10">
    <property type="entry name" value="Hypothetical protein af1432"/>
    <property type="match status" value="1"/>
</dbReference>
<dbReference type="InterPro" id="IPR006461">
    <property type="entry name" value="PLAC_motif_containing"/>
</dbReference>
<dbReference type="SMART" id="SM00471">
    <property type="entry name" value="HDc"/>
    <property type="match status" value="1"/>
</dbReference>
<evidence type="ECO:0000256" key="8">
    <source>
        <dbReference type="ARBA" id="ARBA00022723"/>
    </source>
</evidence>
<feature type="domain" description="HD/PDEase" evidence="10">
    <location>
        <begin position="61"/>
        <end position="178"/>
    </location>
</feature>
<reference evidence="11" key="1">
    <citation type="submission" date="2014-09" db="EMBL/GenBank/DDBJ databases">
        <title>Genome sequence of the luminous mushroom Mycena chlorophos for searching fungal bioluminescence genes.</title>
        <authorList>
            <person name="Tanaka Y."/>
            <person name="Kasuga D."/>
            <person name="Oba Y."/>
            <person name="Hase S."/>
            <person name="Sato K."/>
            <person name="Oba Y."/>
            <person name="Sakakibara Y."/>
        </authorList>
    </citation>
    <scope>NUCLEOTIDE SEQUENCE</scope>
</reference>
<evidence type="ECO:0000256" key="4">
    <source>
        <dbReference type="ARBA" id="ARBA00004074"/>
    </source>
</evidence>
<dbReference type="PANTHER" id="PTHR11845:SF13">
    <property type="entry name" value="5'-DEOXYNUCLEOTIDASE HDDC2"/>
    <property type="match status" value="1"/>
</dbReference>
<dbReference type="Pfam" id="PF13023">
    <property type="entry name" value="HD_3"/>
    <property type="match status" value="1"/>
</dbReference>
<keyword evidence="8" id="KW-0479">Metal-binding</keyword>